<dbReference type="Proteomes" id="UP000054549">
    <property type="component" value="Unassembled WGS sequence"/>
</dbReference>
<keyword evidence="2" id="KW-1185">Reference proteome</keyword>
<proteinExistence type="predicted"/>
<dbReference type="HOGENOM" id="CLU_2440389_0_0_1"/>
<name>A0A0C2WGT3_AMAMK</name>
<sequence length="90" mass="9802">MECSCLTIKPTFHSGTFMPTNAIYSSSGCEELNVLDSSASAHALNMETAIACTHLQIAGSNQTRRFRPFTESEMSTICVGQRSKCSYSLL</sequence>
<accession>A0A0C2WGT3</accession>
<dbReference type="AlphaFoldDB" id="A0A0C2WGT3"/>
<dbReference type="InParanoid" id="A0A0C2WGT3"/>
<evidence type="ECO:0000313" key="2">
    <source>
        <dbReference type="Proteomes" id="UP000054549"/>
    </source>
</evidence>
<protein>
    <submittedName>
        <fullName evidence="1">Uncharacterized protein</fullName>
    </submittedName>
</protein>
<evidence type="ECO:0000313" key="1">
    <source>
        <dbReference type="EMBL" id="KIL60667.1"/>
    </source>
</evidence>
<organism evidence="1 2">
    <name type="scientific">Amanita muscaria (strain Koide BX008)</name>
    <dbReference type="NCBI Taxonomy" id="946122"/>
    <lineage>
        <taxon>Eukaryota</taxon>
        <taxon>Fungi</taxon>
        <taxon>Dikarya</taxon>
        <taxon>Basidiomycota</taxon>
        <taxon>Agaricomycotina</taxon>
        <taxon>Agaricomycetes</taxon>
        <taxon>Agaricomycetidae</taxon>
        <taxon>Agaricales</taxon>
        <taxon>Pluteineae</taxon>
        <taxon>Amanitaceae</taxon>
        <taxon>Amanita</taxon>
    </lineage>
</organism>
<reference evidence="1 2" key="1">
    <citation type="submission" date="2014-04" db="EMBL/GenBank/DDBJ databases">
        <title>Evolutionary Origins and Diversification of the Mycorrhizal Mutualists.</title>
        <authorList>
            <consortium name="DOE Joint Genome Institute"/>
            <consortium name="Mycorrhizal Genomics Consortium"/>
            <person name="Kohler A."/>
            <person name="Kuo A."/>
            <person name="Nagy L.G."/>
            <person name="Floudas D."/>
            <person name="Copeland A."/>
            <person name="Barry K.W."/>
            <person name="Cichocki N."/>
            <person name="Veneault-Fourrey C."/>
            <person name="LaButti K."/>
            <person name="Lindquist E.A."/>
            <person name="Lipzen A."/>
            <person name="Lundell T."/>
            <person name="Morin E."/>
            <person name="Murat C."/>
            <person name="Riley R."/>
            <person name="Ohm R."/>
            <person name="Sun H."/>
            <person name="Tunlid A."/>
            <person name="Henrissat B."/>
            <person name="Grigoriev I.V."/>
            <person name="Hibbett D.S."/>
            <person name="Martin F."/>
        </authorList>
    </citation>
    <scope>NUCLEOTIDE SEQUENCE [LARGE SCALE GENOMIC DNA]</scope>
    <source>
        <strain evidence="1 2">Koide BX008</strain>
    </source>
</reference>
<gene>
    <name evidence="1" type="ORF">M378DRAFT_167895</name>
</gene>
<dbReference type="EMBL" id="KN818295">
    <property type="protein sequence ID" value="KIL60667.1"/>
    <property type="molecule type" value="Genomic_DNA"/>
</dbReference>